<evidence type="ECO:0000256" key="2">
    <source>
        <dbReference type="ARBA" id="ARBA00006278"/>
    </source>
</evidence>
<feature type="compositionally biased region" description="Basic residues" evidence="11">
    <location>
        <begin position="661"/>
        <end position="670"/>
    </location>
</feature>
<evidence type="ECO:0000259" key="13">
    <source>
        <dbReference type="PROSITE" id="PS51384"/>
    </source>
</evidence>
<dbReference type="PROSITE" id="PS51384">
    <property type="entry name" value="FAD_FR"/>
    <property type="match status" value="1"/>
</dbReference>
<keyword evidence="6 12" id="KW-1133">Transmembrane helix</keyword>
<evidence type="ECO:0000256" key="11">
    <source>
        <dbReference type="SAM" id="MobiDB-lite"/>
    </source>
</evidence>
<comment type="similarity">
    <text evidence="2">Belongs to the ferric reductase (FRE) family.</text>
</comment>
<dbReference type="SFLD" id="SFLDS00052">
    <property type="entry name" value="Ferric_Reductase_Domain"/>
    <property type="match status" value="1"/>
</dbReference>
<evidence type="ECO:0000256" key="12">
    <source>
        <dbReference type="SAM" id="Phobius"/>
    </source>
</evidence>
<comment type="caution">
    <text evidence="14">The sequence shown here is derived from an EMBL/GenBank/DDBJ whole genome shotgun (WGS) entry which is preliminary data.</text>
</comment>
<accession>A0A4Y7TQ89</accession>
<dbReference type="Gene3D" id="3.40.50.80">
    <property type="entry name" value="Nucleotide-binding domain of ferredoxin-NADP reductase (FNR) module"/>
    <property type="match status" value="1"/>
</dbReference>
<keyword evidence="3" id="KW-0813">Transport</keyword>
<dbReference type="InterPro" id="IPR013121">
    <property type="entry name" value="Fe_red_NAD-bd_6"/>
</dbReference>
<proteinExistence type="inferred from homology"/>
<dbReference type="CDD" id="cd06186">
    <property type="entry name" value="NOX_Duox_like_FAD_NADP"/>
    <property type="match status" value="1"/>
</dbReference>
<organism evidence="14 15">
    <name type="scientific">Coprinellus micaceus</name>
    <name type="common">Glistening ink-cap mushroom</name>
    <name type="synonym">Coprinus micaceus</name>
    <dbReference type="NCBI Taxonomy" id="71717"/>
    <lineage>
        <taxon>Eukaryota</taxon>
        <taxon>Fungi</taxon>
        <taxon>Dikarya</taxon>
        <taxon>Basidiomycota</taxon>
        <taxon>Agaricomycotina</taxon>
        <taxon>Agaricomycetes</taxon>
        <taxon>Agaricomycetidae</taxon>
        <taxon>Agaricales</taxon>
        <taxon>Agaricineae</taxon>
        <taxon>Psathyrellaceae</taxon>
        <taxon>Coprinellus</taxon>
    </lineage>
</organism>
<protein>
    <recommendedName>
        <fullName evidence="13">FAD-binding FR-type domain-containing protein</fullName>
    </recommendedName>
</protein>
<evidence type="ECO:0000256" key="3">
    <source>
        <dbReference type="ARBA" id="ARBA00022448"/>
    </source>
</evidence>
<dbReference type="GO" id="GO:0005886">
    <property type="term" value="C:plasma membrane"/>
    <property type="evidence" value="ECO:0007669"/>
    <property type="project" value="TreeGrafter"/>
</dbReference>
<sequence length="858" mass="94742">MDPTPANPTNATDDTDFYLASHYFNKPSQLYAYAFWTVIFLVVCGTKLRLSNRLRRQATPFLRWAIVKHPAAVWGTNLTAPSPDFLPSNGNLLLTSAFFVVLCSLCFLGPDYIPGQGFRVNVPTVQKVVLKSLWTSAARAGLISFCLLPLVVLLGLKSSPAAVFSWRLTVRLYFDKLAIFHKWAARFLYFFTTLHVVLWTVKLGMDTVDGEMALRKAFGKDRFVCGWVAFGTFTLLMASSSTALRKAHYETFYALHVFLFPLVLAMAAFHHPETGWWAWAALILWVVERIWRSGRILRYNCRGALGLSRRYRKVPAPAADSDDVFLATWYRPPPGYAYAELLGGATIRLTYTPAYRVQWVPGQHFLLNIPAISKFTSHPFTCATTTSKPSTPPCQVKMVFLIRAKNGWTKSLWDMVISHAVQRKSYVGKEPPLQEIALPTSGLVLRMFVDGPFGSSVRIPWKDYSSIFIVVGGSGVTFGLSVLEHLCSVLAGTGQQGGDAEKGSVPSTTFRRIRFVWLVREFVGHIQWCASAIKQCKSMLSKDQLQVDIFVTNSKASIPTSINEKSPIASFSGTEMGEPPLLPPLPAFHASGRKASMPFMASNESLESCDSEMGGSYANLGYVPNHPFFQSRDLTDFEGDSEIIIPGEILLSRRIKREGRVRRANTRNGRKSGGSLGSWEPAPSPLSQSSSDHPGSTGELEIRSPPISPNSSPPYIAKERRIASGSSTGSSSISSPGHESRPSWLPLHCSPAQPPRAFAQTVPQLEKGEVSSPIHVRLDARELKDVAILAEDTNPGKPKLARILEYELSEAEGSLLVACCGPISLDALVRENIAAKMAEEHEKRDGKVIAYYSEDFGY</sequence>
<dbReference type="InterPro" id="IPR039261">
    <property type="entry name" value="FNR_nucleotide-bd"/>
</dbReference>
<evidence type="ECO:0000256" key="9">
    <source>
        <dbReference type="ARBA" id="ARBA00023136"/>
    </source>
</evidence>
<dbReference type="OrthoDB" id="10006946at2759"/>
<dbReference type="InterPro" id="IPR013130">
    <property type="entry name" value="Fe3_Rdtase_TM_dom"/>
</dbReference>
<evidence type="ECO:0000256" key="7">
    <source>
        <dbReference type="ARBA" id="ARBA00023002"/>
    </source>
</evidence>
<keyword evidence="10" id="KW-0325">Glycoprotein</keyword>
<evidence type="ECO:0000256" key="4">
    <source>
        <dbReference type="ARBA" id="ARBA00022692"/>
    </source>
</evidence>
<dbReference type="Pfam" id="PF01794">
    <property type="entry name" value="Ferric_reduct"/>
    <property type="match status" value="1"/>
</dbReference>
<keyword evidence="15" id="KW-1185">Reference proteome</keyword>
<comment type="subcellular location">
    <subcellularLocation>
        <location evidence="1">Membrane</location>
        <topology evidence="1">Multi-pass membrane protein</topology>
    </subcellularLocation>
</comment>
<feature type="transmembrane region" description="Helical" evidence="12">
    <location>
        <begin position="221"/>
        <end position="239"/>
    </location>
</feature>
<dbReference type="InterPro" id="IPR051410">
    <property type="entry name" value="Ferric/Cupric_Reductase"/>
</dbReference>
<feature type="transmembrane region" description="Helical" evidence="12">
    <location>
        <begin position="177"/>
        <end position="201"/>
    </location>
</feature>
<evidence type="ECO:0000313" key="14">
    <source>
        <dbReference type="EMBL" id="TEB36350.1"/>
    </source>
</evidence>
<dbReference type="GO" id="GO:0000293">
    <property type="term" value="F:ferric-chelate reductase activity"/>
    <property type="evidence" value="ECO:0007669"/>
    <property type="project" value="UniProtKB-ARBA"/>
</dbReference>
<dbReference type="InterPro" id="IPR017927">
    <property type="entry name" value="FAD-bd_FR_type"/>
</dbReference>
<evidence type="ECO:0000256" key="5">
    <source>
        <dbReference type="ARBA" id="ARBA00022982"/>
    </source>
</evidence>
<evidence type="ECO:0000256" key="1">
    <source>
        <dbReference type="ARBA" id="ARBA00004141"/>
    </source>
</evidence>
<gene>
    <name evidence="14" type="ORF">FA13DRAFT_1249679</name>
</gene>
<keyword evidence="4 12" id="KW-0812">Transmembrane</keyword>
<dbReference type="Proteomes" id="UP000298030">
    <property type="component" value="Unassembled WGS sequence"/>
</dbReference>
<dbReference type="GO" id="GO:0006826">
    <property type="term" value="P:iron ion transport"/>
    <property type="evidence" value="ECO:0007669"/>
    <property type="project" value="TreeGrafter"/>
</dbReference>
<dbReference type="STRING" id="71717.A0A4Y7TQ89"/>
<evidence type="ECO:0000256" key="8">
    <source>
        <dbReference type="ARBA" id="ARBA00023065"/>
    </source>
</evidence>
<keyword evidence="9 12" id="KW-0472">Membrane</keyword>
<dbReference type="PANTHER" id="PTHR32361">
    <property type="entry name" value="FERRIC/CUPRIC REDUCTASE TRANSMEMBRANE COMPONENT"/>
    <property type="match status" value="1"/>
</dbReference>
<dbReference type="GO" id="GO:0015677">
    <property type="term" value="P:copper ion import"/>
    <property type="evidence" value="ECO:0007669"/>
    <property type="project" value="TreeGrafter"/>
</dbReference>
<keyword evidence="8" id="KW-0406">Ion transport</keyword>
<feature type="compositionally biased region" description="Polar residues" evidence="11">
    <location>
        <begin position="685"/>
        <end position="694"/>
    </location>
</feature>
<dbReference type="AlphaFoldDB" id="A0A4Y7TQ89"/>
<feature type="region of interest" description="Disordered" evidence="11">
    <location>
        <begin position="661"/>
        <end position="752"/>
    </location>
</feature>
<feature type="domain" description="FAD-binding FR-type" evidence="13">
    <location>
        <begin position="289"/>
        <end position="459"/>
    </location>
</feature>
<reference evidence="14 15" key="1">
    <citation type="journal article" date="2019" name="Nat. Ecol. Evol.">
        <title>Megaphylogeny resolves global patterns of mushroom evolution.</title>
        <authorList>
            <person name="Varga T."/>
            <person name="Krizsan K."/>
            <person name="Foldi C."/>
            <person name="Dima B."/>
            <person name="Sanchez-Garcia M."/>
            <person name="Sanchez-Ramirez S."/>
            <person name="Szollosi G.J."/>
            <person name="Szarkandi J.G."/>
            <person name="Papp V."/>
            <person name="Albert L."/>
            <person name="Andreopoulos W."/>
            <person name="Angelini C."/>
            <person name="Antonin V."/>
            <person name="Barry K.W."/>
            <person name="Bougher N.L."/>
            <person name="Buchanan P."/>
            <person name="Buyck B."/>
            <person name="Bense V."/>
            <person name="Catcheside P."/>
            <person name="Chovatia M."/>
            <person name="Cooper J."/>
            <person name="Damon W."/>
            <person name="Desjardin D."/>
            <person name="Finy P."/>
            <person name="Geml J."/>
            <person name="Haridas S."/>
            <person name="Hughes K."/>
            <person name="Justo A."/>
            <person name="Karasinski D."/>
            <person name="Kautmanova I."/>
            <person name="Kiss B."/>
            <person name="Kocsube S."/>
            <person name="Kotiranta H."/>
            <person name="LaButti K.M."/>
            <person name="Lechner B.E."/>
            <person name="Liimatainen K."/>
            <person name="Lipzen A."/>
            <person name="Lukacs Z."/>
            <person name="Mihaltcheva S."/>
            <person name="Morgado L.N."/>
            <person name="Niskanen T."/>
            <person name="Noordeloos M.E."/>
            <person name="Ohm R.A."/>
            <person name="Ortiz-Santana B."/>
            <person name="Ovrebo C."/>
            <person name="Racz N."/>
            <person name="Riley R."/>
            <person name="Savchenko A."/>
            <person name="Shiryaev A."/>
            <person name="Soop K."/>
            <person name="Spirin V."/>
            <person name="Szebenyi C."/>
            <person name="Tomsovsky M."/>
            <person name="Tulloss R.E."/>
            <person name="Uehling J."/>
            <person name="Grigoriev I.V."/>
            <person name="Vagvolgyi C."/>
            <person name="Papp T."/>
            <person name="Martin F.M."/>
            <person name="Miettinen O."/>
            <person name="Hibbett D.S."/>
            <person name="Nagy L.G."/>
        </authorList>
    </citation>
    <scope>NUCLEOTIDE SEQUENCE [LARGE SCALE GENOMIC DNA]</scope>
    <source>
        <strain evidence="14 15">FP101781</strain>
    </source>
</reference>
<evidence type="ECO:0000313" key="15">
    <source>
        <dbReference type="Proteomes" id="UP000298030"/>
    </source>
</evidence>
<feature type="transmembrane region" description="Helical" evidence="12">
    <location>
        <begin position="251"/>
        <end position="270"/>
    </location>
</feature>
<dbReference type="SFLD" id="SFLDG01168">
    <property type="entry name" value="Ferric_reductase_subgroup_(FRE"/>
    <property type="match status" value="1"/>
</dbReference>
<feature type="transmembrane region" description="Helical" evidence="12">
    <location>
        <begin position="133"/>
        <end position="156"/>
    </location>
</feature>
<keyword evidence="5" id="KW-0249">Electron transport</keyword>
<feature type="compositionally biased region" description="Low complexity" evidence="11">
    <location>
        <begin position="724"/>
        <end position="737"/>
    </location>
</feature>
<evidence type="ECO:0000256" key="6">
    <source>
        <dbReference type="ARBA" id="ARBA00022989"/>
    </source>
</evidence>
<feature type="transmembrane region" description="Helical" evidence="12">
    <location>
        <begin position="30"/>
        <end position="48"/>
    </location>
</feature>
<name>A0A4Y7TQ89_COPMI</name>
<dbReference type="PANTHER" id="PTHR32361:SF9">
    <property type="entry name" value="FERRIC REDUCTASE TRANSMEMBRANE COMPONENT 3-RELATED"/>
    <property type="match status" value="1"/>
</dbReference>
<dbReference type="InterPro" id="IPR013112">
    <property type="entry name" value="FAD-bd_8"/>
</dbReference>
<dbReference type="Pfam" id="PF08022">
    <property type="entry name" value="FAD_binding_8"/>
    <property type="match status" value="1"/>
</dbReference>
<dbReference type="EMBL" id="QPFP01000006">
    <property type="protein sequence ID" value="TEB36350.1"/>
    <property type="molecule type" value="Genomic_DNA"/>
</dbReference>
<feature type="transmembrane region" description="Helical" evidence="12">
    <location>
        <begin position="92"/>
        <end position="113"/>
    </location>
</feature>
<keyword evidence="7" id="KW-0560">Oxidoreductase</keyword>
<evidence type="ECO:0000256" key="10">
    <source>
        <dbReference type="ARBA" id="ARBA00023180"/>
    </source>
</evidence>
<dbReference type="Pfam" id="PF08030">
    <property type="entry name" value="NAD_binding_6"/>
    <property type="match status" value="1"/>
</dbReference>
<dbReference type="GO" id="GO:0006879">
    <property type="term" value="P:intracellular iron ion homeostasis"/>
    <property type="evidence" value="ECO:0007669"/>
    <property type="project" value="TreeGrafter"/>
</dbReference>